<dbReference type="SUPFAM" id="SSF52518">
    <property type="entry name" value="Thiamin diphosphate-binding fold (THDP-binding)"/>
    <property type="match status" value="2"/>
</dbReference>
<evidence type="ECO:0000256" key="3">
    <source>
        <dbReference type="ARBA" id="ARBA00022723"/>
    </source>
</evidence>
<dbReference type="InterPro" id="IPR012000">
    <property type="entry name" value="Thiamin_PyroP_enz_cen_dom"/>
</dbReference>
<dbReference type="PANTHER" id="PTHR43710">
    <property type="entry name" value="2-HYDROXYACYL-COA LYASE"/>
    <property type="match status" value="1"/>
</dbReference>
<gene>
    <name evidence="15" type="ORF">ODALV1_LOCUS23839</name>
</gene>
<feature type="domain" description="Thiamine pyrophosphate enzyme TPP-binding" evidence="13">
    <location>
        <begin position="473"/>
        <end position="633"/>
    </location>
</feature>
<dbReference type="Gene3D" id="3.40.50.1220">
    <property type="entry name" value="TPP-binding domain"/>
    <property type="match status" value="1"/>
</dbReference>
<evidence type="ECO:0000259" key="12">
    <source>
        <dbReference type="Pfam" id="PF00205"/>
    </source>
</evidence>
<comment type="catalytic activity">
    <reaction evidence="10">
        <text>2-hydroxyoctadecanoyl-CoA = heptadecanal + formyl-CoA</text>
        <dbReference type="Rhea" id="RHEA:55196"/>
        <dbReference type="ChEBI" id="CHEBI:57376"/>
        <dbReference type="ChEBI" id="CHEBI:74116"/>
        <dbReference type="ChEBI" id="CHEBI:138631"/>
    </reaction>
    <physiologicalReaction direction="left-to-right" evidence="10">
        <dbReference type="Rhea" id="RHEA:55197"/>
    </physiologicalReaction>
</comment>
<reference evidence="15 16" key="1">
    <citation type="submission" date="2024-08" db="EMBL/GenBank/DDBJ databases">
        <authorList>
            <person name="Cucini C."/>
            <person name="Frati F."/>
        </authorList>
    </citation>
    <scope>NUCLEOTIDE SEQUENCE [LARGE SCALE GENOMIC DNA]</scope>
</reference>
<comment type="cofactor">
    <cofactor evidence="1">
        <name>thiamine diphosphate</name>
        <dbReference type="ChEBI" id="CHEBI:58937"/>
    </cofactor>
</comment>
<evidence type="ECO:0000259" key="13">
    <source>
        <dbReference type="Pfam" id="PF02775"/>
    </source>
</evidence>
<dbReference type="Pfam" id="PF02775">
    <property type="entry name" value="TPP_enzyme_C"/>
    <property type="match status" value="1"/>
</dbReference>
<organism evidence="15 16">
    <name type="scientific">Orchesella dallaii</name>
    <dbReference type="NCBI Taxonomy" id="48710"/>
    <lineage>
        <taxon>Eukaryota</taxon>
        <taxon>Metazoa</taxon>
        <taxon>Ecdysozoa</taxon>
        <taxon>Arthropoda</taxon>
        <taxon>Hexapoda</taxon>
        <taxon>Collembola</taxon>
        <taxon>Entomobryomorpha</taxon>
        <taxon>Entomobryoidea</taxon>
        <taxon>Orchesellidae</taxon>
        <taxon>Orchesellinae</taxon>
        <taxon>Orchesella</taxon>
    </lineage>
</organism>
<keyword evidence="6" id="KW-0456">Lyase</keyword>
<protein>
    <recommendedName>
        <fullName evidence="9">2-hydroxyacyl-CoA lyase</fullName>
        <ecNumber evidence="9">4.1.2.63</ecNumber>
    </recommendedName>
</protein>
<dbReference type="CDD" id="cd02004">
    <property type="entry name" value="TPP_BZL_OCoD_HPCL"/>
    <property type="match status" value="1"/>
</dbReference>
<evidence type="ECO:0000256" key="9">
    <source>
        <dbReference type="ARBA" id="ARBA00044518"/>
    </source>
</evidence>
<evidence type="ECO:0000256" key="2">
    <source>
        <dbReference type="ARBA" id="ARBA00007812"/>
    </source>
</evidence>
<proteinExistence type="inferred from homology"/>
<comment type="similarity">
    <text evidence="2 11">Belongs to the TPP enzyme family.</text>
</comment>
<keyword evidence="16" id="KW-1185">Reference proteome</keyword>
<evidence type="ECO:0000256" key="8">
    <source>
        <dbReference type="ARBA" id="ARBA00044454"/>
    </source>
</evidence>
<evidence type="ECO:0000256" key="7">
    <source>
        <dbReference type="ARBA" id="ARBA00044451"/>
    </source>
</evidence>
<keyword evidence="3" id="KW-0479">Metal-binding</keyword>
<keyword evidence="5 11" id="KW-0786">Thiamine pyrophosphate</keyword>
<dbReference type="Pfam" id="PF00205">
    <property type="entry name" value="TPP_enzyme_M"/>
    <property type="match status" value="1"/>
</dbReference>
<dbReference type="Proteomes" id="UP001642540">
    <property type="component" value="Unassembled WGS sequence"/>
</dbReference>
<evidence type="ECO:0000256" key="10">
    <source>
        <dbReference type="ARBA" id="ARBA00048738"/>
    </source>
</evidence>
<dbReference type="EMBL" id="CAXLJM020000083">
    <property type="protein sequence ID" value="CAL8130684.1"/>
    <property type="molecule type" value="Genomic_DNA"/>
</dbReference>
<dbReference type="InterPro" id="IPR011766">
    <property type="entry name" value="TPP_enzyme_TPP-bd"/>
</dbReference>
<evidence type="ECO:0000256" key="1">
    <source>
        <dbReference type="ARBA" id="ARBA00001964"/>
    </source>
</evidence>
<evidence type="ECO:0000256" key="5">
    <source>
        <dbReference type="ARBA" id="ARBA00023052"/>
    </source>
</evidence>
<feature type="domain" description="Thiamine pyrophosphate enzyme N-terminal TPP-binding" evidence="14">
    <location>
        <begin position="58"/>
        <end position="172"/>
    </location>
</feature>
<keyword evidence="4" id="KW-0460">Magnesium</keyword>
<dbReference type="Pfam" id="PF02776">
    <property type="entry name" value="TPP_enzyme_N"/>
    <property type="match status" value="1"/>
</dbReference>
<evidence type="ECO:0000256" key="6">
    <source>
        <dbReference type="ARBA" id="ARBA00023239"/>
    </source>
</evidence>
<evidence type="ECO:0000256" key="11">
    <source>
        <dbReference type="RuleBase" id="RU362132"/>
    </source>
</evidence>
<dbReference type="InterPro" id="IPR029035">
    <property type="entry name" value="DHS-like_NAD/FAD-binding_dom"/>
</dbReference>
<dbReference type="Gene3D" id="3.40.50.970">
    <property type="match status" value="2"/>
</dbReference>
<comment type="caution">
    <text evidence="15">The sequence shown here is derived from an EMBL/GenBank/DDBJ whole genome shotgun (WGS) entry which is preliminary data.</text>
</comment>
<dbReference type="SUPFAM" id="SSF52467">
    <property type="entry name" value="DHS-like NAD/FAD-binding domain"/>
    <property type="match status" value="1"/>
</dbReference>
<name>A0ABP1RME3_9HEXA</name>
<accession>A0ABP1RME3</accession>
<evidence type="ECO:0000313" key="15">
    <source>
        <dbReference type="EMBL" id="CAL8130684.1"/>
    </source>
</evidence>
<dbReference type="CDD" id="cd07035">
    <property type="entry name" value="TPP_PYR_POX_like"/>
    <property type="match status" value="1"/>
</dbReference>
<evidence type="ECO:0000256" key="4">
    <source>
        <dbReference type="ARBA" id="ARBA00022842"/>
    </source>
</evidence>
<evidence type="ECO:0000259" key="14">
    <source>
        <dbReference type="Pfam" id="PF02776"/>
    </source>
</evidence>
<dbReference type="InterPro" id="IPR029061">
    <property type="entry name" value="THDP-binding"/>
</dbReference>
<dbReference type="EC" id="4.1.2.63" evidence="9"/>
<evidence type="ECO:0000313" key="16">
    <source>
        <dbReference type="Proteomes" id="UP001642540"/>
    </source>
</evidence>
<comment type="catalytic activity">
    <reaction evidence="8">
        <text>an (R)-2-hydroxy-long-chain-fatty acyl-CoA = a long-chain fatty aldehyde + formyl-CoA</text>
        <dbReference type="Rhea" id="RHEA:67444"/>
        <dbReference type="ChEBI" id="CHEBI:17176"/>
        <dbReference type="ChEBI" id="CHEBI:57376"/>
        <dbReference type="ChEBI" id="CHEBI:170012"/>
        <dbReference type="EC" id="4.1.2.63"/>
    </reaction>
    <physiologicalReaction direction="left-to-right" evidence="8">
        <dbReference type="Rhea" id="RHEA:67445"/>
    </physiologicalReaction>
</comment>
<dbReference type="InterPro" id="IPR045025">
    <property type="entry name" value="HACL1-like"/>
</dbReference>
<feature type="domain" description="Thiamine pyrophosphate enzyme central" evidence="12">
    <location>
        <begin position="279"/>
        <end position="406"/>
    </location>
</feature>
<comment type="catalytic activity">
    <reaction evidence="7">
        <text>a 2-hydroxy-3-methyl fatty acyl-CoA = a 2-methyl-branched fatty aldehyde + formyl-CoA</text>
        <dbReference type="Rhea" id="RHEA:25375"/>
        <dbReference type="ChEBI" id="CHEBI:49188"/>
        <dbReference type="ChEBI" id="CHEBI:57376"/>
        <dbReference type="ChEBI" id="CHEBI:58783"/>
        <dbReference type="EC" id="4.1.2.63"/>
    </reaction>
    <physiologicalReaction direction="left-to-right" evidence="7">
        <dbReference type="Rhea" id="RHEA:25376"/>
    </physiologicalReaction>
</comment>
<dbReference type="PANTHER" id="PTHR43710:SF2">
    <property type="entry name" value="2-HYDROXYACYL-COA LYASE 1"/>
    <property type="match status" value="1"/>
</dbReference>
<sequence length="654" mass="71669">MTFGIRQFSRLGSSLLFRVTNRRFANPGIWTKNLRTTATITAPREGLPLSKPEMGAVDGASVLAKSLKDQGIEYVYGVVGIPIIETSFALQQAGIKFIGMRNEQAAAYAAQATGFLTRTPGVCLVVSGPGVIHAIGGLANAQSNCWPMVLIGGSCDRPQEELGAFQETKQVESTRLFTKFSARPSNVERIPMYVEKAIRMATYGRPGLIRLQFLQHKNDKLFMRSFPSYFKLLTHKPGASYLDFPGDLLNTSVPEEQVEFLPKLPPPPVSVAPQDEILKAIELLKSAKNPLVIVGKGAAYARAEQNVNELIRRTSLPFLPTAMGKGVIPDDHPNCVSSARSLALQKADVILLLGARLNWMLHFGKPPRFQPDVKIIQVDIEPEEFQQSIPTTVTLLGDVNQVTGQLVEAASQKQLVYPKDTPWWKMITEKMDLNRKTVGAMMADTSVPLNYYAALSTVQKLIPKNSIIVNEGANTMDIGRTVLLNGLPRCRLDAGTYGTMGLGLGFAIAAALNCQKEGKGQRVVCVQGDSAFGFGGMEIETCSRYKLPIISVIINNSGIYGGVDKEIWDQINEGGGSELPYRLPPNTLSPQCRYEKLAEMAGGQGFFCENIEQLQSALEKAIAETEKPTIINCMINTTAQRKQQDFDWLTRAKL</sequence>
<dbReference type="InterPro" id="IPR012001">
    <property type="entry name" value="Thiamin_PyroP_enz_TPP-bd_dom"/>
</dbReference>